<dbReference type="AlphaFoldDB" id="A0A317PRS8"/>
<dbReference type="Proteomes" id="UP000246352">
    <property type="component" value="Unassembled WGS sequence"/>
</dbReference>
<evidence type="ECO:0000313" key="2">
    <source>
        <dbReference type="Proteomes" id="UP000246352"/>
    </source>
</evidence>
<evidence type="ECO:0000313" key="1">
    <source>
        <dbReference type="EMBL" id="PWW01594.1"/>
    </source>
</evidence>
<accession>A0A317PRS8</accession>
<proteinExistence type="predicted"/>
<protein>
    <recommendedName>
        <fullName evidence="3">PAS domain-containing protein</fullName>
    </recommendedName>
</protein>
<gene>
    <name evidence="1" type="ORF">DFR52_102257</name>
</gene>
<name>A0A317PRS8_9HYPH</name>
<keyword evidence="2" id="KW-1185">Reference proteome</keyword>
<dbReference type="SUPFAM" id="SSF55785">
    <property type="entry name" value="PYP-like sensor domain (PAS domain)"/>
    <property type="match status" value="1"/>
</dbReference>
<dbReference type="InterPro" id="IPR035965">
    <property type="entry name" value="PAS-like_dom_sf"/>
</dbReference>
<evidence type="ECO:0008006" key="3">
    <source>
        <dbReference type="Google" id="ProtNLM"/>
    </source>
</evidence>
<comment type="caution">
    <text evidence="1">The sequence shown here is derived from an EMBL/GenBank/DDBJ whole genome shotgun (WGS) entry which is preliminary data.</text>
</comment>
<organism evidence="1 2">
    <name type="scientific">Hoeflea marina</name>
    <dbReference type="NCBI Taxonomy" id="274592"/>
    <lineage>
        <taxon>Bacteria</taxon>
        <taxon>Pseudomonadati</taxon>
        <taxon>Pseudomonadota</taxon>
        <taxon>Alphaproteobacteria</taxon>
        <taxon>Hyphomicrobiales</taxon>
        <taxon>Rhizobiaceae</taxon>
        <taxon>Hoeflea</taxon>
    </lineage>
</organism>
<sequence>MDQEMLAHYCEFNSWTADLRTGIFNISDEARSHHGLSSDDNCGLLNLIRCYNPNDRHHILELFETASTSGSAFCFSTTVTRADGSQQPMMCVGESSNFADDGGGSMAGVFVFPRFRIPFAEQARKQ</sequence>
<reference evidence="1 2" key="1">
    <citation type="submission" date="2018-05" db="EMBL/GenBank/DDBJ databases">
        <title>Genomic Encyclopedia of Type Strains, Phase IV (KMG-IV): sequencing the most valuable type-strain genomes for metagenomic binning, comparative biology and taxonomic classification.</title>
        <authorList>
            <person name="Goeker M."/>
        </authorList>
    </citation>
    <scope>NUCLEOTIDE SEQUENCE [LARGE SCALE GENOMIC DNA]</scope>
    <source>
        <strain evidence="1 2">DSM 16791</strain>
    </source>
</reference>
<dbReference type="Gene3D" id="3.30.450.20">
    <property type="entry name" value="PAS domain"/>
    <property type="match status" value="1"/>
</dbReference>
<dbReference type="EMBL" id="QGTR01000002">
    <property type="protein sequence ID" value="PWW01594.1"/>
    <property type="molecule type" value="Genomic_DNA"/>
</dbReference>